<evidence type="ECO:0000313" key="3">
    <source>
        <dbReference type="Proteomes" id="UP001244297"/>
    </source>
</evidence>
<reference evidence="3" key="1">
    <citation type="journal article" date="2019" name="Int. J. Syst. Evol. Microbiol.">
        <title>The Global Catalogue of Microorganisms (GCM) 10K type strain sequencing project: providing services to taxonomists for standard genome sequencing and annotation.</title>
        <authorList>
            <consortium name="The Broad Institute Genomics Platform"/>
            <consortium name="The Broad Institute Genome Sequencing Center for Infectious Disease"/>
            <person name="Wu L."/>
            <person name="Ma J."/>
        </authorList>
    </citation>
    <scope>NUCLEOTIDE SEQUENCE [LARGE SCALE GENOMIC DNA]</scope>
    <source>
        <strain evidence="3">CECT 7806</strain>
    </source>
</reference>
<sequence>MPRFFIDTDDGNLPVIDEDGVEYRDLASAEDEAMRTLPEMVQSRHPARSWREISATVRDEAGAVRFRASLALTVERTRVDTLRAGQAAA</sequence>
<protein>
    <recommendedName>
        <fullName evidence="1">DUF6894 domain-containing protein</fullName>
    </recommendedName>
</protein>
<evidence type="ECO:0000259" key="1">
    <source>
        <dbReference type="Pfam" id="PF21834"/>
    </source>
</evidence>
<dbReference type="EMBL" id="JAUFPT010000063">
    <property type="protein sequence ID" value="MDN3572968.1"/>
    <property type="molecule type" value="Genomic_DNA"/>
</dbReference>
<dbReference type="Proteomes" id="UP001244297">
    <property type="component" value="Unassembled WGS sequence"/>
</dbReference>
<dbReference type="Pfam" id="PF21834">
    <property type="entry name" value="DUF6894"/>
    <property type="match status" value="1"/>
</dbReference>
<proteinExistence type="predicted"/>
<evidence type="ECO:0000313" key="2">
    <source>
        <dbReference type="EMBL" id="MDN3572968.1"/>
    </source>
</evidence>
<accession>A0ABT8AUK2</accession>
<dbReference type="InterPro" id="IPR054189">
    <property type="entry name" value="DUF6894"/>
</dbReference>
<gene>
    <name evidence="2" type="ORF">QWZ18_20350</name>
</gene>
<feature type="domain" description="DUF6894" evidence="1">
    <location>
        <begin position="3"/>
        <end position="70"/>
    </location>
</feature>
<dbReference type="RefSeq" id="WP_238292983.1">
    <property type="nucleotide sequence ID" value="NZ_BPQS01000062.1"/>
</dbReference>
<name>A0ABT8AUK2_9HYPH</name>
<organism evidence="2 3">
    <name type="scientific">Methylobacterium longum</name>
    <dbReference type="NCBI Taxonomy" id="767694"/>
    <lineage>
        <taxon>Bacteria</taxon>
        <taxon>Pseudomonadati</taxon>
        <taxon>Pseudomonadota</taxon>
        <taxon>Alphaproteobacteria</taxon>
        <taxon>Hyphomicrobiales</taxon>
        <taxon>Methylobacteriaceae</taxon>
        <taxon>Methylobacterium</taxon>
    </lineage>
</organism>
<keyword evidence="3" id="KW-1185">Reference proteome</keyword>
<comment type="caution">
    <text evidence="2">The sequence shown here is derived from an EMBL/GenBank/DDBJ whole genome shotgun (WGS) entry which is preliminary data.</text>
</comment>